<dbReference type="InterPro" id="IPR011042">
    <property type="entry name" value="6-blade_b-propeller_TolB-like"/>
</dbReference>
<comment type="caution">
    <text evidence="3">The sequence shown here is derived from an EMBL/GenBank/DDBJ whole genome shotgun (WGS) entry which is preliminary data.</text>
</comment>
<dbReference type="SUPFAM" id="SSF51338">
    <property type="entry name" value="Composite domain of metallo-dependent hydrolases"/>
    <property type="match status" value="1"/>
</dbReference>
<dbReference type="SUPFAM" id="SSF51556">
    <property type="entry name" value="Metallo-dependent hydrolases"/>
    <property type="match status" value="1"/>
</dbReference>
<evidence type="ECO:0000259" key="2">
    <source>
        <dbReference type="Pfam" id="PF01979"/>
    </source>
</evidence>
<dbReference type="OrthoDB" id="9808778at2"/>
<organism evidence="3 4">
    <name type="scientific">Saccharopolyspora spinosa</name>
    <dbReference type="NCBI Taxonomy" id="60894"/>
    <lineage>
        <taxon>Bacteria</taxon>
        <taxon>Bacillati</taxon>
        <taxon>Actinomycetota</taxon>
        <taxon>Actinomycetes</taxon>
        <taxon>Pseudonocardiales</taxon>
        <taxon>Pseudonocardiaceae</taxon>
        <taxon>Saccharopolyspora</taxon>
    </lineage>
</organism>
<dbReference type="PROSITE" id="PS51318">
    <property type="entry name" value="TAT"/>
    <property type="match status" value="1"/>
</dbReference>
<evidence type="ECO:0000313" key="4">
    <source>
        <dbReference type="Proteomes" id="UP000233786"/>
    </source>
</evidence>
<dbReference type="Gene3D" id="2.120.10.30">
    <property type="entry name" value="TolB, C-terminal domain"/>
    <property type="match status" value="2"/>
</dbReference>
<evidence type="ECO:0000313" key="3">
    <source>
        <dbReference type="EMBL" id="PKW16232.1"/>
    </source>
</evidence>
<dbReference type="Pfam" id="PF01979">
    <property type="entry name" value="Amidohydro_1"/>
    <property type="match status" value="1"/>
</dbReference>
<dbReference type="Gene3D" id="2.30.40.10">
    <property type="entry name" value="Urease, subunit C, domain 1"/>
    <property type="match status" value="1"/>
</dbReference>
<dbReference type="Gene3D" id="3.40.50.10910">
    <property type="entry name" value="Amidohydrolase"/>
    <property type="match status" value="1"/>
</dbReference>
<dbReference type="PANTHER" id="PTHR36842">
    <property type="entry name" value="PROTEIN TOLB HOMOLOG"/>
    <property type="match status" value="1"/>
</dbReference>
<dbReference type="AlphaFoldDB" id="A0A2N3XZZ0"/>
<dbReference type="InterPro" id="IPR011659">
    <property type="entry name" value="WD40"/>
</dbReference>
<name>A0A2N3XZZ0_SACSN</name>
<dbReference type="EMBL" id="PJNB01000001">
    <property type="protein sequence ID" value="PKW16232.1"/>
    <property type="molecule type" value="Genomic_DNA"/>
</dbReference>
<dbReference type="Gene3D" id="1.20.58.520">
    <property type="entry name" value="Amidohydrolase"/>
    <property type="match status" value="1"/>
</dbReference>
<dbReference type="InterPro" id="IPR032466">
    <property type="entry name" value="Metal_Hydrolase"/>
</dbReference>
<accession>A0A2N3XZZ0</accession>
<dbReference type="InterPro" id="IPR006311">
    <property type="entry name" value="TAT_signal"/>
</dbReference>
<dbReference type="Proteomes" id="UP000233786">
    <property type="component" value="Unassembled WGS sequence"/>
</dbReference>
<reference evidence="3" key="1">
    <citation type="submission" date="2017-12" db="EMBL/GenBank/DDBJ databases">
        <title>Sequencing the genomes of 1000 Actinobacteria strains.</title>
        <authorList>
            <person name="Klenk H.-P."/>
        </authorList>
    </citation>
    <scope>NUCLEOTIDE SEQUENCE [LARGE SCALE GENOMIC DNA]</scope>
    <source>
        <strain evidence="3">DSM 44228</strain>
    </source>
</reference>
<dbReference type="SUPFAM" id="SSF82171">
    <property type="entry name" value="DPP6 N-terminal domain-like"/>
    <property type="match status" value="2"/>
</dbReference>
<dbReference type="Pfam" id="PF07676">
    <property type="entry name" value="PD40"/>
    <property type="match status" value="6"/>
</dbReference>
<keyword evidence="4" id="KW-1185">Reference proteome</keyword>
<dbReference type="InterPro" id="IPR006680">
    <property type="entry name" value="Amidohydro-rel"/>
</dbReference>
<sequence>MEISRRGALRLGGIAAGTGAVWLASCPVPALAQEDTPEAPSVTVRESANLGVTVSPDGRTLAIDVAGGIWVLPVAGGAARLITPLDHDACRPQFSPDGRRILFQSFRDGVYDAWTAAPDGTALTQLTTGPGYNTEPRLSPDGKRLAFSSDRDHLSRIWVLELGSGALTAVTSADEVHTSPAWSPDGSKLAYLVGDTVIEVLDLASGNRERPVTGDAGLAAPGFTPDGRNLTYVRIVGPKTDLVVGDQALVTGEDLSPLPMAWLSASEFLYTAGGRVRRRGLTGPATDVPFTAVLPLATRRYHRAPRDLGSTAVRQAKGIASPVLSRDGKQVAFRALNALWVLPIGGTARKVVDDGYFSSDPDFAPDGRSLVYVSDRAGTANLWRLDLGTGRSERLTDATDAQLTPRYSPDGTKIAYQDESGGTWVLDIAARTARQVLPALYQPGRPSWSPDGGKLALAAMRPYSRRTETGHNQILVVDLESGEFRYQAVATERSLSTRGDDGPLWTKDGFVFGAESLAWRVPADASGTITAPPVQLTNEVTDSLSVSGDGRTVLYLCNGTLRLTDGGAARTVAADLRYRPARATGRVVLRAGAVWDGTSDKLQRGVDIVLKDDRVAALVPSAGHSPGSAQVIDLSGLTVLPGLIDTHNHWHMRGRQWGDRQGRLWLSYGVTTSRSPGDPAYQMVENREALEAGTRVGPRYLGSGEALDGSRASYNCMRTTMSARQLERELDRAIGLDYDLVKLYMRLPVPLERRAVERAHAKGIPVTSHYLYPAAHSGLDGMEHPGGGHRLGYSRTLSYNLYRMSADAVDVLAASGMWVSSTTIFASELFAEDRSLVDDERTRTLFPGWEYERLQAKADGANGPHAEPYRRITAGMVDALLRVHRAGGLVVSGTDAPLDDIGISAHQNLRALVKYGFTPKEALLTATGNAAKAIGYGDTLGAVVPGRFADLVAVEGDPLTDIRAAAAVRAVFVGGVRHTVPDLLAPFRSTGRASAAVATVATAPPLPSATARAEHYWHRPEWTRESCCH</sequence>
<dbReference type="Gene3D" id="3.30.110.90">
    <property type="entry name" value="Amidohydrolase"/>
    <property type="match status" value="1"/>
</dbReference>
<dbReference type="PROSITE" id="PS51257">
    <property type="entry name" value="PROKAR_LIPOPROTEIN"/>
    <property type="match status" value="1"/>
</dbReference>
<gene>
    <name evidence="3" type="ORF">A8926_4044</name>
</gene>
<dbReference type="SUPFAM" id="SSF69304">
    <property type="entry name" value="Tricorn protease N-terminal domain"/>
    <property type="match status" value="1"/>
</dbReference>
<dbReference type="GO" id="GO:0016810">
    <property type="term" value="F:hydrolase activity, acting on carbon-nitrogen (but not peptide) bonds"/>
    <property type="evidence" value="ECO:0007669"/>
    <property type="project" value="InterPro"/>
</dbReference>
<dbReference type="PANTHER" id="PTHR36842:SF1">
    <property type="entry name" value="PROTEIN TOLB"/>
    <property type="match status" value="1"/>
</dbReference>
<dbReference type="InterPro" id="IPR011059">
    <property type="entry name" value="Metal-dep_hydrolase_composite"/>
</dbReference>
<feature type="domain" description="Amidohydrolase-related" evidence="2">
    <location>
        <begin position="638"/>
        <end position="975"/>
    </location>
</feature>
<dbReference type="STRING" id="994479.GCA_000194155_03181"/>
<dbReference type="RefSeq" id="WP_010696145.1">
    <property type="nucleotide sequence ID" value="NZ_CP061007.1"/>
</dbReference>
<protein>
    <submittedName>
        <fullName evidence="3">Tol biopolymer transport system component</fullName>
    </submittedName>
</protein>
<evidence type="ECO:0000256" key="1">
    <source>
        <dbReference type="ARBA" id="ARBA00009820"/>
    </source>
</evidence>
<comment type="similarity">
    <text evidence="1">Belongs to the TolB family.</text>
</comment>
<proteinExistence type="inferred from homology"/>